<dbReference type="Proteomes" id="UP001412067">
    <property type="component" value="Unassembled WGS sequence"/>
</dbReference>
<accession>A0ABR2MXB4</accession>
<proteinExistence type="predicted"/>
<organism evidence="1 2">
    <name type="scientific">Platanthera guangdongensis</name>
    <dbReference type="NCBI Taxonomy" id="2320717"/>
    <lineage>
        <taxon>Eukaryota</taxon>
        <taxon>Viridiplantae</taxon>
        <taxon>Streptophyta</taxon>
        <taxon>Embryophyta</taxon>
        <taxon>Tracheophyta</taxon>
        <taxon>Spermatophyta</taxon>
        <taxon>Magnoliopsida</taxon>
        <taxon>Liliopsida</taxon>
        <taxon>Asparagales</taxon>
        <taxon>Orchidaceae</taxon>
        <taxon>Orchidoideae</taxon>
        <taxon>Orchideae</taxon>
        <taxon>Orchidinae</taxon>
        <taxon>Platanthera</taxon>
    </lineage>
</organism>
<evidence type="ECO:0000313" key="1">
    <source>
        <dbReference type="EMBL" id="KAK8968497.1"/>
    </source>
</evidence>
<comment type="caution">
    <text evidence="1">The sequence shown here is derived from an EMBL/GenBank/DDBJ whole genome shotgun (WGS) entry which is preliminary data.</text>
</comment>
<sequence length="153" mass="16700">MAIVKTLVSLLRNFNSRSSLRFHSSAHSSLSSPPLSLPSPAFFVPPIPLFLPRLASPRSRLFFPISGWNPFSGPLFLLRPAWKLSPSATPLYLRGRGSVFPVGFGGSSAGVIRDGGEWKIRVEAGRDSFNETFFNLPNSISISRMVSGPVIGW</sequence>
<protein>
    <submittedName>
        <fullName evidence="1">Uncharacterized protein</fullName>
    </submittedName>
</protein>
<keyword evidence="2" id="KW-1185">Reference proteome</keyword>
<evidence type="ECO:0000313" key="2">
    <source>
        <dbReference type="Proteomes" id="UP001412067"/>
    </source>
</evidence>
<gene>
    <name evidence="1" type="ORF">KSP40_PGU018027</name>
</gene>
<dbReference type="EMBL" id="JBBWWR010000004">
    <property type="protein sequence ID" value="KAK8968497.1"/>
    <property type="molecule type" value="Genomic_DNA"/>
</dbReference>
<reference evidence="1 2" key="1">
    <citation type="journal article" date="2022" name="Nat. Plants">
        <title>Genomes of leafy and leafless Platanthera orchids illuminate the evolution of mycoheterotrophy.</title>
        <authorList>
            <person name="Li M.H."/>
            <person name="Liu K.W."/>
            <person name="Li Z."/>
            <person name="Lu H.C."/>
            <person name="Ye Q.L."/>
            <person name="Zhang D."/>
            <person name="Wang J.Y."/>
            <person name="Li Y.F."/>
            <person name="Zhong Z.M."/>
            <person name="Liu X."/>
            <person name="Yu X."/>
            <person name="Liu D.K."/>
            <person name="Tu X.D."/>
            <person name="Liu B."/>
            <person name="Hao Y."/>
            <person name="Liao X.Y."/>
            <person name="Jiang Y.T."/>
            <person name="Sun W.H."/>
            <person name="Chen J."/>
            <person name="Chen Y.Q."/>
            <person name="Ai Y."/>
            <person name="Zhai J.W."/>
            <person name="Wu S.S."/>
            <person name="Zhou Z."/>
            <person name="Hsiao Y.Y."/>
            <person name="Wu W.L."/>
            <person name="Chen Y.Y."/>
            <person name="Lin Y.F."/>
            <person name="Hsu J.L."/>
            <person name="Li C.Y."/>
            <person name="Wang Z.W."/>
            <person name="Zhao X."/>
            <person name="Zhong W.Y."/>
            <person name="Ma X.K."/>
            <person name="Ma L."/>
            <person name="Huang J."/>
            <person name="Chen G.Z."/>
            <person name="Huang M.Z."/>
            <person name="Huang L."/>
            <person name="Peng D.H."/>
            <person name="Luo Y.B."/>
            <person name="Zou S.Q."/>
            <person name="Chen S.P."/>
            <person name="Lan S."/>
            <person name="Tsai W.C."/>
            <person name="Van de Peer Y."/>
            <person name="Liu Z.J."/>
        </authorList>
    </citation>
    <scope>NUCLEOTIDE SEQUENCE [LARGE SCALE GENOMIC DNA]</scope>
    <source>
        <strain evidence="1">Lor288</strain>
    </source>
</reference>
<name>A0ABR2MXB4_9ASPA</name>